<evidence type="ECO:0000313" key="4">
    <source>
        <dbReference type="Proteomes" id="UP001236507"/>
    </source>
</evidence>
<reference evidence="3 4" key="1">
    <citation type="submission" date="2023-05" db="EMBL/GenBank/DDBJ databases">
        <title>Novel species of genus Flectobacillus isolated from stream in China.</title>
        <authorList>
            <person name="Lu H."/>
        </authorList>
    </citation>
    <scope>NUCLEOTIDE SEQUENCE [LARGE SCALE GENOMIC DNA]</scope>
    <source>
        <strain evidence="3 4">KCTC 42575</strain>
    </source>
</reference>
<dbReference type="Gene3D" id="3.30.565.10">
    <property type="entry name" value="Histidine kinase-like ATPase, C-terminal domain"/>
    <property type="match status" value="1"/>
</dbReference>
<feature type="transmembrane region" description="Helical" evidence="1">
    <location>
        <begin position="76"/>
        <end position="95"/>
    </location>
</feature>
<feature type="transmembrane region" description="Helical" evidence="1">
    <location>
        <begin position="49"/>
        <end position="69"/>
    </location>
</feature>
<evidence type="ECO:0000259" key="2">
    <source>
        <dbReference type="Pfam" id="PF06580"/>
    </source>
</evidence>
<keyword evidence="1" id="KW-0812">Transmembrane</keyword>
<feature type="transmembrane region" description="Helical" evidence="1">
    <location>
        <begin position="115"/>
        <end position="135"/>
    </location>
</feature>
<evidence type="ECO:0000256" key="1">
    <source>
        <dbReference type="SAM" id="Phobius"/>
    </source>
</evidence>
<name>A0ABT6YFW7_9BACT</name>
<dbReference type="Proteomes" id="UP001236507">
    <property type="component" value="Unassembled WGS sequence"/>
</dbReference>
<keyword evidence="1" id="KW-1133">Transmembrane helix</keyword>
<dbReference type="RefSeq" id="WP_283346679.1">
    <property type="nucleotide sequence ID" value="NZ_JASHIF010000029.1"/>
</dbReference>
<gene>
    <name evidence="3" type="ORF">QM524_24565</name>
</gene>
<proteinExistence type="predicted"/>
<dbReference type="InterPro" id="IPR036890">
    <property type="entry name" value="HATPase_C_sf"/>
</dbReference>
<dbReference type="PANTHER" id="PTHR34220">
    <property type="entry name" value="SENSOR HISTIDINE KINASE YPDA"/>
    <property type="match status" value="1"/>
</dbReference>
<protein>
    <submittedName>
        <fullName evidence="3">Histidine kinase</fullName>
    </submittedName>
</protein>
<keyword evidence="4" id="KW-1185">Reference proteome</keyword>
<sequence>MIKQVIKPYIGHILTWTILYLFPYIIFLYEPSKLQKLDFAFFKTHTTNMIVWAIIFYSHLLYIGPKLFFSLKRWKYFSILLFGGLTYAGINYLISLMGPPHPVKVGTLDFLFARIIGPLFFYTVCILASTMLFLYNEQARQKELYKQMELEKTVAELNMLKLQISPHFLFNTLNNIRWLVRKSHPNSEDTIIKLSEILRYIIYEVTDSNVDINKEIEHLRNYIELQALRLPIEGKVEFQVSPSIKPYSVAPLLFIHFVENAFKYGIDSKNSPEIIFTLQNTEHGILFLSKNKVLLKKTTLNSEGIGLSNIKRRLELLYPRKHTLEINNQEGYFEVKLELTLDEN</sequence>
<organism evidence="3 4">
    <name type="scientific">Flectobacillus roseus</name>
    <dbReference type="NCBI Taxonomy" id="502259"/>
    <lineage>
        <taxon>Bacteria</taxon>
        <taxon>Pseudomonadati</taxon>
        <taxon>Bacteroidota</taxon>
        <taxon>Cytophagia</taxon>
        <taxon>Cytophagales</taxon>
        <taxon>Flectobacillaceae</taxon>
        <taxon>Flectobacillus</taxon>
    </lineage>
</organism>
<dbReference type="SUPFAM" id="SSF55874">
    <property type="entry name" value="ATPase domain of HSP90 chaperone/DNA topoisomerase II/histidine kinase"/>
    <property type="match status" value="1"/>
</dbReference>
<feature type="transmembrane region" description="Helical" evidence="1">
    <location>
        <begin position="9"/>
        <end position="29"/>
    </location>
</feature>
<dbReference type="InterPro" id="IPR010559">
    <property type="entry name" value="Sig_transdc_His_kin_internal"/>
</dbReference>
<keyword evidence="3" id="KW-0418">Kinase</keyword>
<accession>A0ABT6YFW7</accession>
<keyword evidence="3" id="KW-0808">Transferase</keyword>
<keyword evidence="1" id="KW-0472">Membrane</keyword>
<dbReference type="GO" id="GO:0016301">
    <property type="term" value="F:kinase activity"/>
    <property type="evidence" value="ECO:0007669"/>
    <property type="project" value="UniProtKB-KW"/>
</dbReference>
<dbReference type="EMBL" id="JASHIF010000029">
    <property type="protein sequence ID" value="MDI9862420.1"/>
    <property type="molecule type" value="Genomic_DNA"/>
</dbReference>
<dbReference type="PANTHER" id="PTHR34220:SF7">
    <property type="entry name" value="SENSOR HISTIDINE KINASE YPDA"/>
    <property type="match status" value="1"/>
</dbReference>
<dbReference type="InterPro" id="IPR050640">
    <property type="entry name" value="Bact_2-comp_sensor_kinase"/>
</dbReference>
<feature type="domain" description="Signal transduction histidine kinase internal region" evidence="2">
    <location>
        <begin position="155"/>
        <end position="230"/>
    </location>
</feature>
<comment type="caution">
    <text evidence="3">The sequence shown here is derived from an EMBL/GenBank/DDBJ whole genome shotgun (WGS) entry which is preliminary data.</text>
</comment>
<dbReference type="Pfam" id="PF06580">
    <property type="entry name" value="His_kinase"/>
    <property type="match status" value="1"/>
</dbReference>
<evidence type="ECO:0000313" key="3">
    <source>
        <dbReference type="EMBL" id="MDI9862420.1"/>
    </source>
</evidence>